<evidence type="ECO:0000256" key="1">
    <source>
        <dbReference type="ARBA" id="ARBA00007592"/>
    </source>
</evidence>
<organism evidence="6 7">
    <name type="scientific">Paenibacillus albus</name>
    <dbReference type="NCBI Taxonomy" id="2495582"/>
    <lineage>
        <taxon>Bacteria</taxon>
        <taxon>Bacillati</taxon>
        <taxon>Bacillota</taxon>
        <taxon>Bacilli</taxon>
        <taxon>Bacillales</taxon>
        <taxon>Paenibacillaceae</taxon>
        <taxon>Paenibacillus</taxon>
    </lineage>
</organism>
<feature type="active site" description="Schiff-base intermediate with substrate" evidence="4">
    <location>
        <position position="167"/>
    </location>
</feature>
<dbReference type="OrthoDB" id="9782828at2"/>
<dbReference type="RefSeq" id="WP_126017087.1">
    <property type="nucleotide sequence ID" value="NZ_CP034437.1"/>
</dbReference>
<proteinExistence type="inferred from homology"/>
<dbReference type="PANTHER" id="PTHR12128:SF66">
    <property type="entry name" value="4-HYDROXY-2-OXOGLUTARATE ALDOLASE, MITOCHONDRIAL"/>
    <property type="match status" value="1"/>
</dbReference>
<comment type="similarity">
    <text evidence="1 3">Belongs to the DapA family.</text>
</comment>
<dbReference type="PANTHER" id="PTHR12128">
    <property type="entry name" value="DIHYDRODIPICOLINATE SYNTHASE"/>
    <property type="match status" value="1"/>
</dbReference>
<evidence type="ECO:0000256" key="3">
    <source>
        <dbReference type="PIRNR" id="PIRNR001365"/>
    </source>
</evidence>
<dbReference type="Pfam" id="PF00701">
    <property type="entry name" value="DHDPS"/>
    <property type="match status" value="1"/>
</dbReference>
<feature type="active site" description="Proton donor/acceptor" evidence="4">
    <location>
        <position position="139"/>
    </location>
</feature>
<evidence type="ECO:0000256" key="5">
    <source>
        <dbReference type="PIRSR" id="PIRSR001365-2"/>
    </source>
</evidence>
<name>A0A3Q8X6L5_9BACL</name>
<dbReference type="PRINTS" id="PR00146">
    <property type="entry name" value="DHPICSNTHASE"/>
</dbReference>
<evidence type="ECO:0000256" key="2">
    <source>
        <dbReference type="ARBA" id="ARBA00023239"/>
    </source>
</evidence>
<dbReference type="SMART" id="SM01130">
    <property type="entry name" value="DHDPS"/>
    <property type="match status" value="1"/>
</dbReference>
<dbReference type="Proteomes" id="UP000272528">
    <property type="component" value="Chromosome"/>
</dbReference>
<keyword evidence="7" id="KW-1185">Reference proteome</keyword>
<evidence type="ECO:0000256" key="4">
    <source>
        <dbReference type="PIRSR" id="PIRSR001365-1"/>
    </source>
</evidence>
<evidence type="ECO:0000313" key="7">
    <source>
        <dbReference type="Proteomes" id="UP000272528"/>
    </source>
</evidence>
<dbReference type="InterPro" id="IPR013785">
    <property type="entry name" value="Aldolase_TIM"/>
</dbReference>
<dbReference type="AlphaFoldDB" id="A0A3Q8X6L5"/>
<reference evidence="7" key="1">
    <citation type="submission" date="2018-12" db="EMBL/GenBank/DDBJ databases">
        <title>Genome sequence of Peanibacillus sp.</title>
        <authorList>
            <person name="Subramani G."/>
            <person name="Srinivasan S."/>
            <person name="Kim M.K."/>
        </authorList>
    </citation>
    <scope>NUCLEOTIDE SEQUENCE [LARGE SCALE GENOMIC DNA]</scope>
    <source>
        <strain evidence="7">18JY67-1</strain>
    </source>
</reference>
<sequence length="283" mass="31278">MASVTPRLKGVIVPLAVPIKSDGTINFDGLKALTHWLLDNGANGLFVAGTTGRFSHFTPKQNADACAVVKEAAGDRATVYGGACDSGLFRMLDNAASLKAAGADVAVVTGPYYLSYSIEESEQVLKSVAERSPLPIVYYNIPEFVRYGLRPEFLEEMADHPNVAGYKDSTNDLEHHLDVLRRTQGKAFDVLIGKELLLEEAFKAGASGLVLSFTNLKPRLHADLYAAVTKEDWELVHEKQLEIARMVEDYQVYARSRPLAVFSNLMKYFEGELEKEGFSFKFF</sequence>
<gene>
    <name evidence="6" type="ORF">EJC50_18155</name>
</gene>
<dbReference type="CDD" id="cd00408">
    <property type="entry name" value="DHDPS-like"/>
    <property type="match status" value="1"/>
</dbReference>
<dbReference type="Gene3D" id="3.20.20.70">
    <property type="entry name" value="Aldolase class I"/>
    <property type="match status" value="1"/>
</dbReference>
<dbReference type="PIRSF" id="PIRSF001365">
    <property type="entry name" value="DHDPS"/>
    <property type="match status" value="1"/>
</dbReference>
<feature type="binding site" evidence="5">
    <location>
        <position position="51"/>
    </location>
    <ligand>
        <name>pyruvate</name>
        <dbReference type="ChEBI" id="CHEBI:15361"/>
    </ligand>
</feature>
<dbReference type="InterPro" id="IPR002220">
    <property type="entry name" value="DapA-like"/>
</dbReference>
<dbReference type="SUPFAM" id="SSF51569">
    <property type="entry name" value="Aldolase"/>
    <property type="match status" value="1"/>
</dbReference>
<dbReference type="GO" id="GO:0008840">
    <property type="term" value="F:4-hydroxy-tetrahydrodipicolinate synthase activity"/>
    <property type="evidence" value="ECO:0007669"/>
    <property type="project" value="TreeGrafter"/>
</dbReference>
<feature type="binding site" evidence="5">
    <location>
        <position position="210"/>
    </location>
    <ligand>
        <name>pyruvate</name>
        <dbReference type="ChEBI" id="CHEBI:15361"/>
    </ligand>
</feature>
<keyword evidence="2 3" id="KW-0456">Lyase</keyword>
<accession>A0A3Q8X6L5</accession>
<dbReference type="EMBL" id="CP034437">
    <property type="protein sequence ID" value="AZN41380.1"/>
    <property type="molecule type" value="Genomic_DNA"/>
</dbReference>
<evidence type="ECO:0000313" key="6">
    <source>
        <dbReference type="EMBL" id="AZN41380.1"/>
    </source>
</evidence>
<dbReference type="KEGG" id="palb:EJC50_18155"/>
<protein>
    <submittedName>
        <fullName evidence="6">Dihydrodipicolinate synthase family protein</fullName>
    </submittedName>
</protein>